<reference evidence="2" key="1">
    <citation type="journal article" date="2014" name="Front. Microbiol.">
        <title>High frequency of phylogenetically diverse reductive dehalogenase-homologous genes in deep subseafloor sedimentary metagenomes.</title>
        <authorList>
            <person name="Kawai M."/>
            <person name="Futagami T."/>
            <person name="Toyoda A."/>
            <person name="Takaki Y."/>
            <person name="Nishi S."/>
            <person name="Hori S."/>
            <person name="Arai W."/>
            <person name="Tsubouchi T."/>
            <person name="Morono Y."/>
            <person name="Uchiyama I."/>
            <person name="Ito T."/>
            <person name="Fujiyama A."/>
            <person name="Inagaki F."/>
            <person name="Takami H."/>
        </authorList>
    </citation>
    <scope>NUCLEOTIDE SEQUENCE</scope>
    <source>
        <strain evidence="2">Expedition CK06-06</strain>
    </source>
</reference>
<feature type="non-terminal residue" evidence="2">
    <location>
        <position position="59"/>
    </location>
</feature>
<protein>
    <submittedName>
        <fullName evidence="2">Uncharacterized protein</fullName>
    </submittedName>
</protein>
<keyword evidence="1" id="KW-1133">Transmembrane helix</keyword>
<sequence length="59" mass="6732">MLDNSSTDSLVEKTERMRRNPLVYLNSVAIIISFFAMIVLPLFPFAVWWHGGLPGEIHT</sequence>
<organism evidence="2">
    <name type="scientific">marine sediment metagenome</name>
    <dbReference type="NCBI Taxonomy" id="412755"/>
    <lineage>
        <taxon>unclassified sequences</taxon>
        <taxon>metagenomes</taxon>
        <taxon>ecological metagenomes</taxon>
    </lineage>
</organism>
<proteinExistence type="predicted"/>
<keyword evidence="1" id="KW-0812">Transmembrane</keyword>
<dbReference type="EMBL" id="BARV01020637">
    <property type="protein sequence ID" value="GAI29555.1"/>
    <property type="molecule type" value="Genomic_DNA"/>
</dbReference>
<comment type="caution">
    <text evidence="2">The sequence shown here is derived from an EMBL/GenBank/DDBJ whole genome shotgun (WGS) entry which is preliminary data.</text>
</comment>
<evidence type="ECO:0000256" key="1">
    <source>
        <dbReference type="SAM" id="Phobius"/>
    </source>
</evidence>
<accession>X1NRZ7</accession>
<name>X1NRZ7_9ZZZZ</name>
<feature type="transmembrane region" description="Helical" evidence="1">
    <location>
        <begin position="23"/>
        <end position="49"/>
    </location>
</feature>
<evidence type="ECO:0000313" key="2">
    <source>
        <dbReference type="EMBL" id="GAI29555.1"/>
    </source>
</evidence>
<dbReference type="AlphaFoldDB" id="X1NRZ7"/>
<gene>
    <name evidence="2" type="ORF">S06H3_34386</name>
</gene>
<keyword evidence="1" id="KW-0472">Membrane</keyword>